<organism evidence="2 3">
    <name type="scientific">Polyplax serrata</name>
    <name type="common">Common mouse louse</name>
    <dbReference type="NCBI Taxonomy" id="468196"/>
    <lineage>
        <taxon>Eukaryota</taxon>
        <taxon>Metazoa</taxon>
        <taxon>Ecdysozoa</taxon>
        <taxon>Arthropoda</taxon>
        <taxon>Hexapoda</taxon>
        <taxon>Insecta</taxon>
        <taxon>Pterygota</taxon>
        <taxon>Neoptera</taxon>
        <taxon>Paraneoptera</taxon>
        <taxon>Psocodea</taxon>
        <taxon>Troctomorpha</taxon>
        <taxon>Phthiraptera</taxon>
        <taxon>Anoplura</taxon>
        <taxon>Polyplacidae</taxon>
        <taxon>Polyplax</taxon>
    </lineage>
</organism>
<reference evidence="2 3" key="1">
    <citation type="submission" date="2023-09" db="EMBL/GenBank/DDBJ databases">
        <title>Genomes of two closely related lineages of the louse Polyplax serrata with different host specificities.</title>
        <authorList>
            <person name="Martinu J."/>
            <person name="Tarabai H."/>
            <person name="Stefka J."/>
            <person name="Hypsa V."/>
        </authorList>
    </citation>
    <scope>NUCLEOTIDE SEQUENCE [LARGE SCALE GENOMIC DNA]</scope>
    <source>
        <strain evidence="2">98ZLc_SE</strain>
    </source>
</reference>
<comment type="caution">
    <text evidence="2">The sequence shown here is derived from an EMBL/GenBank/DDBJ whole genome shotgun (WGS) entry which is preliminary data.</text>
</comment>
<protein>
    <submittedName>
        <fullName evidence="2">Uncharacterized protein</fullName>
    </submittedName>
</protein>
<dbReference type="Proteomes" id="UP001359485">
    <property type="component" value="Unassembled WGS sequence"/>
</dbReference>
<keyword evidence="3" id="KW-1185">Reference proteome</keyword>
<dbReference type="EMBL" id="JAWJWF010000046">
    <property type="protein sequence ID" value="KAK6624406.1"/>
    <property type="molecule type" value="Genomic_DNA"/>
</dbReference>
<sequence>MGWYDPGKVDEKATQLHAIASLKVLLDATKPHNGSSSSTTANHVTLSSQMSQETKLAVTDQPNGVATGLEEAGDAVSTERVRTRRGRELGTLEFDREKKSTPGPG</sequence>
<feature type="compositionally biased region" description="Polar residues" evidence="1">
    <location>
        <begin position="32"/>
        <end position="64"/>
    </location>
</feature>
<gene>
    <name evidence="2" type="ORF">RUM44_011265</name>
</gene>
<accession>A0ABR1APM6</accession>
<feature type="region of interest" description="Disordered" evidence="1">
    <location>
        <begin position="31"/>
        <end position="105"/>
    </location>
</feature>
<evidence type="ECO:0000313" key="2">
    <source>
        <dbReference type="EMBL" id="KAK6624406.1"/>
    </source>
</evidence>
<name>A0ABR1APM6_POLSC</name>
<evidence type="ECO:0000256" key="1">
    <source>
        <dbReference type="SAM" id="MobiDB-lite"/>
    </source>
</evidence>
<feature type="compositionally biased region" description="Basic and acidic residues" evidence="1">
    <location>
        <begin position="77"/>
        <end position="105"/>
    </location>
</feature>
<evidence type="ECO:0000313" key="3">
    <source>
        <dbReference type="Proteomes" id="UP001359485"/>
    </source>
</evidence>
<proteinExistence type="predicted"/>